<proteinExistence type="predicted"/>
<reference evidence="2 3" key="1">
    <citation type="submission" date="2021-08" db="EMBL/GenBank/DDBJ databases">
        <title>Draft Genome Sequence of Phanerochaete sordida strain YK-624.</title>
        <authorList>
            <person name="Mori T."/>
            <person name="Dohra H."/>
            <person name="Suzuki T."/>
            <person name="Kawagishi H."/>
            <person name="Hirai H."/>
        </authorList>
    </citation>
    <scope>NUCLEOTIDE SEQUENCE [LARGE SCALE GENOMIC DNA]</scope>
    <source>
        <strain evidence="2 3">YK-624</strain>
    </source>
</reference>
<gene>
    <name evidence="2" type="ORF">PsYK624_145330</name>
</gene>
<name>A0A9P3LKA1_9APHY</name>
<evidence type="ECO:0000313" key="3">
    <source>
        <dbReference type="Proteomes" id="UP000703269"/>
    </source>
</evidence>
<feature type="region of interest" description="Disordered" evidence="1">
    <location>
        <begin position="293"/>
        <end position="312"/>
    </location>
</feature>
<dbReference type="EMBL" id="BPQB01000085">
    <property type="protein sequence ID" value="GJE98306.1"/>
    <property type="molecule type" value="Genomic_DNA"/>
</dbReference>
<feature type="region of interest" description="Disordered" evidence="1">
    <location>
        <begin position="352"/>
        <end position="410"/>
    </location>
</feature>
<dbReference type="Proteomes" id="UP000703269">
    <property type="component" value="Unassembled WGS sequence"/>
</dbReference>
<evidence type="ECO:0000313" key="2">
    <source>
        <dbReference type="EMBL" id="GJE98306.1"/>
    </source>
</evidence>
<protein>
    <submittedName>
        <fullName evidence="2">Uncharacterized protein</fullName>
    </submittedName>
</protein>
<comment type="caution">
    <text evidence="2">The sequence shown here is derived from an EMBL/GenBank/DDBJ whole genome shotgun (WGS) entry which is preliminary data.</text>
</comment>
<feature type="compositionally biased region" description="Polar residues" evidence="1">
    <location>
        <begin position="352"/>
        <end position="365"/>
    </location>
</feature>
<accession>A0A9P3LKA1</accession>
<dbReference type="AlphaFoldDB" id="A0A9P3LKA1"/>
<dbReference type="OrthoDB" id="2748701at2759"/>
<sequence length="450" mass="49429">MHDVVRPVRYHSVSLVEKRKLFAFASLLKTLDDPPILRHLFVGLDGYSLPPDDASLTIELWEEWDIQIRGSATKVHNALRTILASAAPNLRTLVIHGWRFDFAIEFLVFPHLVDISLYDMCSNCITGFHTRFPSLRRLHLVTASTSYECWLNLAHMAPYITHLRLSDVAEDAYISPFLRILLDIPPTKENAGTSSGDSFPPSSRAAQQAVSVASRLSCLGHLIVQPGPCRSAGWRSNGAISQCDAQMESDLRSLASAAARGEGVGTLALLSPQKSYGPDDARGDWLGVVLGSDGPWSRSSRSEASGGYASPSVRARWPGGSLYFSLPDTPHATQLPDDTGELQTPNSVAIIQASLPRSRSRSPTDLTPVRESCRKQLATSPERTNPPPSRSPTLSAARESSPVTASRRRVSPSIVQLRALPRFLDRFTRTANRILHRFHGRRVPPNPQPS</sequence>
<keyword evidence="3" id="KW-1185">Reference proteome</keyword>
<evidence type="ECO:0000256" key="1">
    <source>
        <dbReference type="SAM" id="MobiDB-lite"/>
    </source>
</evidence>
<organism evidence="2 3">
    <name type="scientific">Phanerochaete sordida</name>
    <dbReference type="NCBI Taxonomy" id="48140"/>
    <lineage>
        <taxon>Eukaryota</taxon>
        <taxon>Fungi</taxon>
        <taxon>Dikarya</taxon>
        <taxon>Basidiomycota</taxon>
        <taxon>Agaricomycotina</taxon>
        <taxon>Agaricomycetes</taxon>
        <taxon>Polyporales</taxon>
        <taxon>Phanerochaetaceae</taxon>
        <taxon>Phanerochaete</taxon>
    </lineage>
</organism>